<evidence type="ECO:0000256" key="7">
    <source>
        <dbReference type="ARBA" id="ARBA00023024"/>
    </source>
</evidence>
<name>A0A2K3Q7D6_9HYPO</name>
<dbReference type="EMBL" id="NRSZ01001089">
    <property type="protein sequence ID" value="PNY23485.1"/>
    <property type="molecule type" value="Genomic_DNA"/>
</dbReference>
<keyword evidence="10 12" id="KW-0326">Glycosidase</keyword>
<comment type="catalytic activity">
    <reaction evidence="1">
        <text>Random endo-hydrolysis of N-acetyl-beta-D-glucosaminide (1-&gt;4)-beta-linkages in chitin and chitodextrins.</text>
        <dbReference type="EC" id="3.2.1.14"/>
    </reaction>
</comment>
<evidence type="ECO:0000256" key="13">
    <source>
        <dbReference type="RuleBase" id="RU004453"/>
    </source>
</evidence>
<evidence type="ECO:0000256" key="11">
    <source>
        <dbReference type="ARBA" id="ARBA00023326"/>
    </source>
</evidence>
<keyword evidence="6 12" id="KW-0378">Hydrolase</keyword>
<evidence type="ECO:0000256" key="2">
    <source>
        <dbReference type="ARBA" id="ARBA00004613"/>
    </source>
</evidence>
<organism evidence="16 17">
    <name type="scientific">Tolypocladium capitatum</name>
    <dbReference type="NCBI Taxonomy" id="45235"/>
    <lineage>
        <taxon>Eukaryota</taxon>
        <taxon>Fungi</taxon>
        <taxon>Dikarya</taxon>
        <taxon>Ascomycota</taxon>
        <taxon>Pezizomycotina</taxon>
        <taxon>Sordariomycetes</taxon>
        <taxon>Hypocreomycetidae</taxon>
        <taxon>Hypocreales</taxon>
        <taxon>Ophiocordycipitaceae</taxon>
        <taxon>Tolypocladium</taxon>
    </lineage>
</organism>
<dbReference type="PROSITE" id="PS01095">
    <property type="entry name" value="GH18_1"/>
    <property type="match status" value="1"/>
</dbReference>
<dbReference type="GO" id="GO:0005576">
    <property type="term" value="C:extracellular region"/>
    <property type="evidence" value="ECO:0007669"/>
    <property type="project" value="UniProtKB-SubCell"/>
</dbReference>
<dbReference type="InterPro" id="IPR050542">
    <property type="entry name" value="Glycosyl_Hydrlase18_Chitinase"/>
</dbReference>
<dbReference type="Proteomes" id="UP000236621">
    <property type="component" value="Unassembled WGS sequence"/>
</dbReference>
<keyword evidence="5" id="KW-0147">Chitin-binding</keyword>
<dbReference type="GO" id="GO:0008843">
    <property type="term" value="F:endochitinase activity"/>
    <property type="evidence" value="ECO:0007669"/>
    <property type="project" value="UniProtKB-EC"/>
</dbReference>
<dbReference type="GO" id="GO:0008061">
    <property type="term" value="F:chitin binding"/>
    <property type="evidence" value="ECO:0007669"/>
    <property type="project" value="UniProtKB-KW"/>
</dbReference>
<dbReference type="Gene3D" id="3.20.20.80">
    <property type="entry name" value="Glycosidases"/>
    <property type="match status" value="1"/>
</dbReference>
<keyword evidence="7" id="KW-0146">Chitin degradation</keyword>
<sequence length="326" mass="34461">MLGSFASAASLLALLPPALAGFDPGSPRNIAVYWGQNSFGLGAGPNAQQNLAFYCANTSVNIIPIAFMNGITPPITNFANAGNNCTSFPDNFNVLRCPQIENDINTCQTQYNKTILLSVGGSTYTQGGWSSVAAAQSAAQMVWAMFGPVQPGQNVDRPFGNAVVDGFDFDFEALTNNLPAFGNQLRSLMNAAGGKKFYLSAAPQCPFPDAVVGAALNAVPFDFVMIQYYNNFCGVANFNVGGGAQNAFNFDVWDTWAKTSLNPHVKNLLGIPANVGAGGGYTNGAKLRAAIQFSRNFSSFGGIMMWDESQLFANTGFLSEVVGDLA</sequence>
<comment type="subcellular location">
    <subcellularLocation>
        <location evidence="2">Secreted</location>
    </subcellularLocation>
</comment>
<dbReference type="STRING" id="45235.A0A2K3Q7D6"/>
<evidence type="ECO:0000259" key="15">
    <source>
        <dbReference type="PROSITE" id="PS51910"/>
    </source>
</evidence>
<dbReference type="AlphaFoldDB" id="A0A2K3Q7D6"/>
<keyword evidence="8" id="KW-0843">Virulence</keyword>
<evidence type="ECO:0000256" key="10">
    <source>
        <dbReference type="ARBA" id="ARBA00023295"/>
    </source>
</evidence>
<feature type="chain" id="PRO_5014378562" description="chitinase" evidence="14">
    <location>
        <begin position="21"/>
        <end position="326"/>
    </location>
</feature>
<keyword evidence="17" id="KW-1185">Reference proteome</keyword>
<dbReference type="InterPro" id="IPR001223">
    <property type="entry name" value="Glyco_hydro18_cat"/>
</dbReference>
<dbReference type="PANTHER" id="PTHR45708:SF49">
    <property type="entry name" value="ENDOCHITINASE"/>
    <property type="match status" value="1"/>
</dbReference>
<keyword evidence="9" id="KW-0119">Carbohydrate metabolism</keyword>
<dbReference type="EC" id="3.2.1.14" evidence="3"/>
<comment type="similarity">
    <text evidence="13">Belongs to the glycosyl hydrolase 18 family.</text>
</comment>
<reference evidence="16 17" key="1">
    <citation type="submission" date="2017-08" db="EMBL/GenBank/DDBJ databases">
        <title>Harnessing the power of phylogenomics to disentangle the directionality and signatures of interkingdom host jumping in the parasitic fungal genus Tolypocladium.</title>
        <authorList>
            <person name="Quandt C.A."/>
            <person name="Patterson W."/>
            <person name="Spatafora J.W."/>
        </authorList>
    </citation>
    <scope>NUCLEOTIDE SEQUENCE [LARGE SCALE GENOMIC DNA]</scope>
    <source>
        <strain evidence="16 17">CBS 113982</strain>
    </source>
</reference>
<gene>
    <name evidence="16" type="ORF">TCAP_06545</name>
</gene>
<feature type="signal peptide" evidence="14">
    <location>
        <begin position="1"/>
        <end position="20"/>
    </location>
</feature>
<dbReference type="OrthoDB" id="40823at2759"/>
<dbReference type="PROSITE" id="PS51910">
    <property type="entry name" value="GH18_2"/>
    <property type="match status" value="1"/>
</dbReference>
<accession>A0A2K3Q7D6</accession>
<keyword evidence="11" id="KW-0624">Polysaccharide degradation</keyword>
<evidence type="ECO:0000313" key="17">
    <source>
        <dbReference type="Proteomes" id="UP000236621"/>
    </source>
</evidence>
<dbReference type="GO" id="GO:0000272">
    <property type="term" value="P:polysaccharide catabolic process"/>
    <property type="evidence" value="ECO:0007669"/>
    <property type="project" value="UniProtKB-KW"/>
</dbReference>
<comment type="caution">
    <text evidence="16">The sequence shown here is derived from an EMBL/GenBank/DDBJ whole genome shotgun (WGS) entry which is preliminary data.</text>
</comment>
<evidence type="ECO:0000256" key="14">
    <source>
        <dbReference type="SAM" id="SignalP"/>
    </source>
</evidence>
<proteinExistence type="inferred from homology"/>
<keyword evidence="4" id="KW-0964">Secreted</keyword>
<evidence type="ECO:0000256" key="4">
    <source>
        <dbReference type="ARBA" id="ARBA00022525"/>
    </source>
</evidence>
<dbReference type="PANTHER" id="PTHR45708">
    <property type="entry name" value="ENDOCHITINASE"/>
    <property type="match status" value="1"/>
</dbReference>
<evidence type="ECO:0000256" key="9">
    <source>
        <dbReference type="ARBA" id="ARBA00023277"/>
    </source>
</evidence>
<dbReference type="SUPFAM" id="SSF51445">
    <property type="entry name" value="(Trans)glycosidases"/>
    <property type="match status" value="1"/>
</dbReference>
<dbReference type="GO" id="GO:0006032">
    <property type="term" value="P:chitin catabolic process"/>
    <property type="evidence" value="ECO:0007669"/>
    <property type="project" value="UniProtKB-KW"/>
</dbReference>
<keyword evidence="14" id="KW-0732">Signal</keyword>
<evidence type="ECO:0000256" key="1">
    <source>
        <dbReference type="ARBA" id="ARBA00000822"/>
    </source>
</evidence>
<evidence type="ECO:0000256" key="3">
    <source>
        <dbReference type="ARBA" id="ARBA00012729"/>
    </source>
</evidence>
<evidence type="ECO:0000256" key="8">
    <source>
        <dbReference type="ARBA" id="ARBA00023026"/>
    </source>
</evidence>
<protein>
    <recommendedName>
        <fullName evidence="3">chitinase</fullName>
        <ecNumber evidence="3">3.2.1.14</ecNumber>
    </recommendedName>
</protein>
<evidence type="ECO:0000256" key="6">
    <source>
        <dbReference type="ARBA" id="ARBA00022801"/>
    </source>
</evidence>
<dbReference type="InterPro" id="IPR017853">
    <property type="entry name" value="GH"/>
</dbReference>
<evidence type="ECO:0000313" key="16">
    <source>
        <dbReference type="EMBL" id="PNY23485.1"/>
    </source>
</evidence>
<dbReference type="Pfam" id="PF00704">
    <property type="entry name" value="Glyco_hydro_18"/>
    <property type="match status" value="1"/>
</dbReference>
<evidence type="ECO:0000256" key="5">
    <source>
        <dbReference type="ARBA" id="ARBA00022669"/>
    </source>
</evidence>
<dbReference type="InterPro" id="IPR001579">
    <property type="entry name" value="Glyco_hydro_18_chit_AS"/>
</dbReference>
<feature type="domain" description="GH18" evidence="15">
    <location>
        <begin position="28"/>
        <end position="326"/>
    </location>
</feature>
<evidence type="ECO:0000256" key="12">
    <source>
        <dbReference type="RuleBase" id="RU000489"/>
    </source>
</evidence>